<dbReference type="GO" id="GO:0010906">
    <property type="term" value="P:regulation of glucose metabolic process"/>
    <property type="evidence" value="ECO:0007669"/>
    <property type="project" value="TreeGrafter"/>
</dbReference>
<keyword evidence="12" id="KW-1185">Reference proteome</keyword>
<dbReference type="Pfam" id="PF10436">
    <property type="entry name" value="BCDHK_Adom3"/>
    <property type="match status" value="1"/>
</dbReference>
<evidence type="ECO:0000256" key="2">
    <source>
        <dbReference type="ARBA" id="ARBA00022679"/>
    </source>
</evidence>
<proteinExistence type="inferred from homology"/>
<protein>
    <recommendedName>
        <fullName evidence="8">Protein-serine/threonine kinase</fullName>
        <ecNumber evidence="8">2.7.11.-</ecNumber>
    </recommendedName>
</protein>
<comment type="catalytic activity">
    <reaction evidence="7">
        <text>L-seryl-[pyruvate dehydrogenase E1 alpha subunit] + ATP = O-phospho-L-seryl-[pyruvate dehydrogenase E1 alpha subunit] + ADP + H(+)</text>
        <dbReference type="Rhea" id="RHEA:23052"/>
        <dbReference type="Rhea" id="RHEA-COMP:13689"/>
        <dbReference type="Rhea" id="RHEA-COMP:13690"/>
        <dbReference type="ChEBI" id="CHEBI:15378"/>
        <dbReference type="ChEBI" id="CHEBI:29999"/>
        <dbReference type="ChEBI" id="CHEBI:30616"/>
        <dbReference type="ChEBI" id="CHEBI:83421"/>
        <dbReference type="ChEBI" id="CHEBI:456216"/>
        <dbReference type="EC" id="2.7.11.2"/>
    </reaction>
</comment>
<name>A0AAQ3M0G9_9PEZI</name>
<evidence type="ECO:0000256" key="1">
    <source>
        <dbReference type="ARBA" id="ARBA00006155"/>
    </source>
</evidence>
<dbReference type="InterPro" id="IPR018955">
    <property type="entry name" value="BCDHK/PDK_N"/>
</dbReference>
<feature type="compositionally biased region" description="Low complexity" evidence="9">
    <location>
        <begin position="440"/>
        <end position="455"/>
    </location>
</feature>
<dbReference type="AlphaFoldDB" id="A0AAQ3M0G9"/>
<evidence type="ECO:0000256" key="3">
    <source>
        <dbReference type="ARBA" id="ARBA00022741"/>
    </source>
</evidence>
<dbReference type="SUPFAM" id="SSF55874">
    <property type="entry name" value="ATPase domain of HSP90 chaperone/DNA topoisomerase II/histidine kinase"/>
    <property type="match status" value="1"/>
</dbReference>
<evidence type="ECO:0000259" key="10">
    <source>
        <dbReference type="SMART" id="SM00387"/>
    </source>
</evidence>
<feature type="region of interest" description="Disordered" evidence="9">
    <location>
        <begin position="440"/>
        <end position="529"/>
    </location>
</feature>
<evidence type="ECO:0000256" key="7">
    <source>
        <dbReference type="ARBA" id="ARBA00048201"/>
    </source>
</evidence>
<accession>A0AAQ3M0G9</accession>
<evidence type="ECO:0000256" key="5">
    <source>
        <dbReference type="ARBA" id="ARBA00022840"/>
    </source>
</evidence>
<dbReference type="InterPro" id="IPR036890">
    <property type="entry name" value="HATPase_C_sf"/>
</dbReference>
<comment type="subcellular location">
    <subcellularLocation>
        <location evidence="8">Mitochondrion matrix</location>
    </subcellularLocation>
</comment>
<dbReference type="PANTHER" id="PTHR11947">
    <property type="entry name" value="PYRUVATE DEHYDROGENASE KINASE"/>
    <property type="match status" value="1"/>
</dbReference>
<evidence type="ECO:0000256" key="8">
    <source>
        <dbReference type="RuleBase" id="RU366032"/>
    </source>
</evidence>
<dbReference type="Gene3D" id="3.30.565.10">
    <property type="entry name" value="Histidine kinase-like ATPase, C-terminal domain"/>
    <property type="match status" value="1"/>
</dbReference>
<dbReference type="GO" id="GO:0005759">
    <property type="term" value="C:mitochondrial matrix"/>
    <property type="evidence" value="ECO:0007669"/>
    <property type="project" value="UniProtKB-SubCell"/>
</dbReference>
<dbReference type="GO" id="GO:0004740">
    <property type="term" value="F:pyruvate dehydrogenase (acetyl-transferring) kinase activity"/>
    <property type="evidence" value="ECO:0007669"/>
    <property type="project" value="UniProtKB-EC"/>
</dbReference>
<dbReference type="PANTHER" id="PTHR11947:SF3">
    <property type="entry name" value="[PYRUVATE DEHYDROGENASE (ACETYL-TRANSFERRING)] KINASE, MITOCHONDRIAL"/>
    <property type="match status" value="1"/>
</dbReference>
<dbReference type="EMBL" id="CP138581">
    <property type="protein sequence ID" value="WPG99072.1"/>
    <property type="molecule type" value="Genomic_DNA"/>
</dbReference>
<dbReference type="SUPFAM" id="SSF69012">
    <property type="entry name" value="alpha-ketoacid dehydrogenase kinase, N-terminal domain"/>
    <property type="match status" value="1"/>
</dbReference>
<dbReference type="GO" id="GO:0005524">
    <property type="term" value="F:ATP binding"/>
    <property type="evidence" value="ECO:0007669"/>
    <property type="project" value="UniProtKB-UniRule"/>
</dbReference>
<dbReference type="SMART" id="SM00387">
    <property type="entry name" value="HATPase_c"/>
    <property type="match status" value="1"/>
</dbReference>
<evidence type="ECO:0000256" key="4">
    <source>
        <dbReference type="ARBA" id="ARBA00022777"/>
    </source>
</evidence>
<feature type="domain" description="Histidine kinase/HSP90-like ATPase" evidence="10">
    <location>
        <begin position="297"/>
        <end position="436"/>
    </location>
</feature>
<keyword evidence="5 8" id="KW-0067">ATP-binding</keyword>
<keyword evidence="3 8" id="KW-0547">Nucleotide-binding</keyword>
<dbReference type="InterPro" id="IPR036784">
    <property type="entry name" value="AK/P_DHK_N_sf"/>
</dbReference>
<evidence type="ECO:0000256" key="6">
    <source>
        <dbReference type="ARBA" id="ARBA00023128"/>
    </source>
</evidence>
<dbReference type="Gene3D" id="1.20.140.20">
    <property type="entry name" value="Alpha-ketoacid/pyruvate dehydrogenase kinase, N-terminal domain"/>
    <property type="match status" value="1"/>
</dbReference>
<dbReference type="CDD" id="cd16929">
    <property type="entry name" value="HATPase_PDK-like"/>
    <property type="match status" value="1"/>
</dbReference>
<organism evidence="11 12">
    <name type="scientific">Acrodontium crateriforme</name>
    <dbReference type="NCBI Taxonomy" id="150365"/>
    <lineage>
        <taxon>Eukaryota</taxon>
        <taxon>Fungi</taxon>
        <taxon>Dikarya</taxon>
        <taxon>Ascomycota</taxon>
        <taxon>Pezizomycotina</taxon>
        <taxon>Dothideomycetes</taxon>
        <taxon>Dothideomycetidae</taxon>
        <taxon>Mycosphaerellales</taxon>
        <taxon>Teratosphaeriaceae</taxon>
        <taxon>Acrodontium</taxon>
    </lineage>
</organism>
<dbReference type="Pfam" id="PF02518">
    <property type="entry name" value="HATPase_c"/>
    <property type="match status" value="1"/>
</dbReference>
<evidence type="ECO:0000256" key="9">
    <source>
        <dbReference type="SAM" id="MobiDB-lite"/>
    </source>
</evidence>
<keyword evidence="4 8" id="KW-0418">Kinase</keyword>
<evidence type="ECO:0000313" key="11">
    <source>
        <dbReference type="EMBL" id="WPG99072.1"/>
    </source>
</evidence>
<feature type="compositionally biased region" description="Polar residues" evidence="9">
    <location>
        <begin position="499"/>
        <end position="511"/>
    </location>
</feature>
<dbReference type="InterPro" id="IPR003594">
    <property type="entry name" value="HATPase_dom"/>
</dbReference>
<reference evidence="11 12" key="1">
    <citation type="submission" date="2023-11" db="EMBL/GenBank/DDBJ databases">
        <title>An acidophilic fungus is an integral part of prey digestion in a carnivorous sundew plant.</title>
        <authorList>
            <person name="Tsai I.J."/>
        </authorList>
    </citation>
    <scope>NUCLEOTIDE SEQUENCE [LARGE SCALE GENOMIC DNA]</scope>
    <source>
        <strain evidence="11">169a</strain>
    </source>
</reference>
<sequence length="543" mass="61470">MSWKQSAQLMDTIKHYSHFPATGVSLRQMVQFGQNVSTGTLFRASQFLSEELPIRLAHRVQELGDLPDGLNDMPSIKRVQDWYAQSFEEITQLPKPSLTTEIKERLSKPGRVNGRTPRILSEATHNPSVKPGQYKSLQNGENGNGDRKANVRRYYSAADDNGEWPPELNDYNTRFSNTLEKIKRRHDSVVTTIAQGILEYKRKRQRMQIDHNIQAFLDRFYMSRIGIRMLIGQHIALTDQRTHSDPNYVGIICTKTNVRELAEEAIENARFVCEDHYGLFDAPKVRLVCDPNLNFMYVPGHLSHMLFETLKNSLRAVVETHGAEKEEFPVTDVIVSEGREDITIKISDEGGGIPRSSIPLVWTYMYTTVDQTPSLDPDFDKSDFKAPMAGFGYGLPISRLYARYFGGDLKLISMEGDEWKDKVEPASASITSALRPVVSSNYSSTSTDYSNSRSSQGLTSQTYELQRKSDNRQSNSGDLDRSASLTMAYKARSMKKGNNKSTGSLVNASNREVSERRQVGDAQEMFNPDIQPWWKNVGMEEGM</sequence>
<keyword evidence="2 8" id="KW-0808">Transferase</keyword>
<gene>
    <name evidence="11" type="ORF">R9X50_00187700</name>
</gene>
<dbReference type="InterPro" id="IPR039028">
    <property type="entry name" value="BCKD/PDK"/>
</dbReference>
<comment type="similarity">
    <text evidence="1 8">Belongs to the PDK/BCKDK protein kinase family.</text>
</comment>
<feature type="region of interest" description="Disordered" evidence="9">
    <location>
        <begin position="122"/>
        <end position="148"/>
    </location>
</feature>
<dbReference type="Proteomes" id="UP001303373">
    <property type="component" value="Chromosome 2"/>
</dbReference>
<dbReference type="EC" id="2.7.11.-" evidence="8"/>
<evidence type="ECO:0000313" key="12">
    <source>
        <dbReference type="Proteomes" id="UP001303373"/>
    </source>
</evidence>
<keyword evidence="6 8" id="KW-0496">Mitochondrion</keyword>